<keyword evidence="3" id="KW-1185">Reference proteome</keyword>
<dbReference type="EMBL" id="BMQC01000002">
    <property type="protein sequence ID" value="GGK16817.1"/>
    <property type="molecule type" value="Genomic_DNA"/>
</dbReference>
<reference evidence="2" key="1">
    <citation type="journal article" date="2014" name="Int. J. Syst. Evol. Microbiol.">
        <title>Complete genome sequence of Corynebacterium casei LMG S-19264T (=DSM 44701T), isolated from a smear-ripened cheese.</title>
        <authorList>
            <consortium name="US DOE Joint Genome Institute (JGI-PGF)"/>
            <person name="Walter F."/>
            <person name="Albersmeier A."/>
            <person name="Kalinowski J."/>
            <person name="Ruckert C."/>
        </authorList>
    </citation>
    <scope>NUCLEOTIDE SEQUENCE</scope>
    <source>
        <strain evidence="2">JCM 3091</strain>
    </source>
</reference>
<reference evidence="2" key="2">
    <citation type="submission" date="2020-09" db="EMBL/GenBank/DDBJ databases">
        <authorList>
            <person name="Sun Q."/>
            <person name="Ohkuma M."/>
        </authorList>
    </citation>
    <scope>NUCLEOTIDE SEQUENCE</scope>
    <source>
        <strain evidence="2">JCM 3091</strain>
    </source>
</reference>
<sequence length="95" mass="9836">MLGDGDVGHRVVVRVRAGLREGRPVFRDHLGTLLSMSDTSWTIATRGGPVTVARADVHRAKRVPPPVSGAASGRRPAAPGRTAPDRATGGPDPGP</sequence>
<dbReference type="AlphaFoldDB" id="A0A8J3FF67"/>
<name>A0A8J3FF67_9ACTN</name>
<evidence type="ECO:0008006" key="4">
    <source>
        <dbReference type="Google" id="ProtNLM"/>
    </source>
</evidence>
<feature type="compositionally biased region" description="Low complexity" evidence="1">
    <location>
        <begin position="68"/>
        <end position="88"/>
    </location>
</feature>
<protein>
    <recommendedName>
        <fullName evidence="4">Ferrous iron transport protein A</fullName>
    </recommendedName>
</protein>
<feature type="region of interest" description="Disordered" evidence="1">
    <location>
        <begin position="60"/>
        <end position="95"/>
    </location>
</feature>
<proteinExistence type="predicted"/>
<comment type="caution">
    <text evidence="2">The sequence shown here is derived from an EMBL/GenBank/DDBJ whole genome shotgun (WGS) entry which is preliminary data.</text>
</comment>
<accession>A0A8J3FF67</accession>
<evidence type="ECO:0000313" key="2">
    <source>
        <dbReference type="EMBL" id="GGK16817.1"/>
    </source>
</evidence>
<evidence type="ECO:0000256" key="1">
    <source>
        <dbReference type="SAM" id="MobiDB-lite"/>
    </source>
</evidence>
<organism evidence="2 3">
    <name type="scientific">Pilimelia terevasa</name>
    <dbReference type="NCBI Taxonomy" id="53372"/>
    <lineage>
        <taxon>Bacteria</taxon>
        <taxon>Bacillati</taxon>
        <taxon>Actinomycetota</taxon>
        <taxon>Actinomycetes</taxon>
        <taxon>Micromonosporales</taxon>
        <taxon>Micromonosporaceae</taxon>
        <taxon>Pilimelia</taxon>
    </lineage>
</organism>
<gene>
    <name evidence="2" type="ORF">GCM10010124_06750</name>
</gene>
<evidence type="ECO:0000313" key="3">
    <source>
        <dbReference type="Proteomes" id="UP000662200"/>
    </source>
</evidence>
<dbReference type="Proteomes" id="UP000662200">
    <property type="component" value="Unassembled WGS sequence"/>
</dbReference>